<dbReference type="EMBL" id="JEMT01016651">
    <property type="protein sequence ID" value="EXX70217.1"/>
    <property type="molecule type" value="Genomic_DNA"/>
</dbReference>
<organism evidence="3 4">
    <name type="scientific">Rhizophagus irregularis (strain DAOM 197198w)</name>
    <name type="common">Glomus intraradices</name>
    <dbReference type="NCBI Taxonomy" id="1432141"/>
    <lineage>
        <taxon>Eukaryota</taxon>
        <taxon>Fungi</taxon>
        <taxon>Fungi incertae sedis</taxon>
        <taxon>Mucoromycota</taxon>
        <taxon>Glomeromycotina</taxon>
        <taxon>Glomeromycetes</taxon>
        <taxon>Glomerales</taxon>
        <taxon>Glomeraceae</taxon>
        <taxon>Rhizophagus</taxon>
    </lineage>
</organism>
<dbReference type="InterPro" id="IPR001245">
    <property type="entry name" value="Ser-Thr/Tyr_kinase_cat_dom"/>
</dbReference>
<dbReference type="PANTHER" id="PTHR23257:SF963">
    <property type="entry name" value="AT08303P"/>
    <property type="match status" value="1"/>
</dbReference>
<dbReference type="GO" id="GO:0007165">
    <property type="term" value="P:signal transduction"/>
    <property type="evidence" value="ECO:0007669"/>
    <property type="project" value="TreeGrafter"/>
</dbReference>
<accession>A0A015JL37</accession>
<evidence type="ECO:0000313" key="4">
    <source>
        <dbReference type="Proteomes" id="UP000022910"/>
    </source>
</evidence>
<dbReference type="PROSITE" id="PS50011">
    <property type="entry name" value="PROTEIN_KINASE_DOM"/>
    <property type="match status" value="1"/>
</dbReference>
<dbReference type="OrthoDB" id="2332776at2759"/>
<reference evidence="3 4" key="1">
    <citation type="submission" date="2014-02" db="EMBL/GenBank/DDBJ databases">
        <title>Single nucleus genome sequencing reveals high similarity among nuclei of an endomycorrhizal fungus.</title>
        <authorList>
            <person name="Lin K."/>
            <person name="Geurts R."/>
            <person name="Zhang Z."/>
            <person name="Limpens E."/>
            <person name="Saunders D.G."/>
            <person name="Mu D."/>
            <person name="Pang E."/>
            <person name="Cao H."/>
            <person name="Cha H."/>
            <person name="Lin T."/>
            <person name="Zhou Q."/>
            <person name="Shang Y."/>
            <person name="Li Y."/>
            <person name="Ivanov S."/>
            <person name="Sharma T."/>
            <person name="Velzen R.V."/>
            <person name="Ruijter N.D."/>
            <person name="Aanen D.K."/>
            <person name="Win J."/>
            <person name="Kamoun S."/>
            <person name="Bisseling T."/>
            <person name="Huang S."/>
        </authorList>
    </citation>
    <scope>NUCLEOTIDE SEQUENCE [LARGE SCALE GENOMIC DNA]</scope>
    <source>
        <strain evidence="4">DAOM197198w</strain>
    </source>
</reference>
<comment type="caution">
    <text evidence="3">The sequence shown here is derived from an EMBL/GenBank/DDBJ whole genome shotgun (WGS) entry which is preliminary data.</text>
</comment>
<feature type="domain" description="Protein kinase" evidence="2">
    <location>
        <begin position="110"/>
        <end position="369"/>
    </location>
</feature>
<evidence type="ECO:0000313" key="3">
    <source>
        <dbReference type="EMBL" id="EXX70217.1"/>
    </source>
</evidence>
<sequence length="408" mass="47474">MEEIKLNNDVIEQIKGFNHQKLTKEQESLIDKLILNEKLKECYKKCDLCKECKQPNTDIDWCYSCNSKNFQKNFINWTSGNNDIDKFIQKNQLLAKNRDEVIQWIEYDKFENIENLSKGGFGTIYKAIWKNQNKDYPVALKCFYNSQDMTAELLREVESHVLLNRSTYIVHCYGLTKNSKSDDFMMVLEYAENGSLRQYLNNNFNSLKWNQKLQNLLSIACGLKAIHNIGLIHNNLHCSNILSHLHKLTIADLGLCQPANVKSQNDNIKIHRVLPYVAPEVLRGEEYTKASDIYSFGIIAHEICTGMTPYNDMANDEFLDIKICQGLRPKSNYKIPQLIFDIINQCWDAEPLKRPNAVELEHLLNELYLKIQQQNSDLNEQIKEANEINLNQYRLNVNDIETEYSGTL</sequence>
<dbReference type="PRINTS" id="PR00109">
    <property type="entry name" value="TYRKINASE"/>
</dbReference>
<keyword evidence="1" id="KW-0175">Coiled coil</keyword>
<evidence type="ECO:0000259" key="2">
    <source>
        <dbReference type="PROSITE" id="PS50011"/>
    </source>
</evidence>
<dbReference type="InterPro" id="IPR050167">
    <property type="entry name" value="Ser_Thr_protein_kinase"/>
</dbReference>
<proteinExistence type="predicted"/>
<feature type="coiled-coil region" evidence="1">
    <location>
        <begin position="357"/>
        <end position="403"/>
    </location>
</feature>
<dbReference type="Proteomes" id="UP000022910">
    <property type="component" value="Unassembled WGS sequence"/>
</dbReference>
<dbReference type="GO" id="GO:0005737">
    <property type="term" value="C:cytoplasm"/>
    <property type="evidence" value="ECO:0007669"/>
    <property type="project" value="TreeGrafter"/>
</dbReference>
<dbReference type="Gene3D" id="1.10.510.10">
    <property type="entry name" value="Transferase(Phosphotransferase) domain 1"/>
    <property type="match status" value="1"/>
</dbReference>
<dbReference type="AlphaFoldDB" id="A0A015JL37"/>
<protein>
    <submittedName>
        <fullName evidence="3">Cdc15p</fullName>
    </submittedName>
</protein>
<dbReference type="GO" id="GO:0005524">
    <property type="term" value="F:ATP binding"/>
    <property type="evidence" value="ECO:0007669"/>
    <property type="project" value="InterPro"/>
</dbReference>
<keyword evidence="4" id="KW-1185">Reference proteome</keyword>
<dbReference type="Pfam" id="PF07714">
    <property type="entry name" value="PK_Tyr_Ser-Thr"/>
    <property type="match status" value="1"/>
</dbReference>
<dbReference type="PANTHER" id="PTHR23257">
    <property type="entry name" value="SERINE-THREONINE PROTEIN KINASE"/>
    <property type="match status" value="1"/>
</dbReference>
<dbReference type="InterPro" id="IPR000719">
    <property type="entry name" value="Prot_kinase_dom"/>
</dbReference>
<dbReference type="InterPro" id="IPR011009">
    <property type="entry name" value="Kinase-like_dom_sf"/>
</dbReference>
<dbReference type="GO" id="GO:0004672">
    <property type="term" value="F:protein kinase activity"/>
    <property type="evidence" value="ECO:0007669"/>
    <property type="project" value="InterPro"/>
</dbReference>
<dbReference type="HOGENOM" id="CLU_000288_7_34_1"/>
<evidence type="ECO:0000256" key="1">
    <source>
        <dbReference type="SAM" id="Coils"/>
    </source>
</evidence>
<gene>
    <name evidence="3" type="ORF">RirG_089600</name>
</gene>
<name>A0A015JL37_RHIIW</name>
<dbReference type="SUPFAM" id="SSF56112">
    <property type="entry name" value="Protein kinase-like (PK-like)"/>
    <property type="match status" value="1"/>
</dbReference>